<gene>
    <name evidence="8" type="primary">RUFY2_3</name>
    <name evidence="8" type="ORF">g.55264</name>
</gene>
<dbReference type="InterPro" id="IPR011011">
    <property type="entry name" value="Znf_FYVE_PHD"/>
</dbReference>
<evidence type="ECO:0000256" key="2">
    <source>
        <dbReference type="ARBA" id="ARBA00022771"/>
    </source>
</evidence>
<dbReference type="PANTHER" id="PTHR45956:SF6">
    <property type="entry name" value="RUN DOMAIN-CONTAINING PROTEIN"/>
    <property type="match status" value="1"/>
</dbReference>
<keyword evidence="1" id="KW-0479">Metal-binding</keyword>
<proteinExistence type="predicted"/>
<dbReference type="AlphaFoldDB" id="A0A146LLK8"/>
<accession>A0A146LLK8</accession>
<keyword evidence="2 5" id="KW-0863">Zinc-finger</keyword>
<feature type="domain" description="FYVE-type" evidence="7">
    <location>
        <begin position="132"/>
        <end position="185"/>
    </location>
</feature>
<reference evidence="8" key="1">
    <citation type="journal article" date="2016" name="Gigascience">
        <title>De novo construction of an expanded transcriptome assembly for the western tarnished plant bug, Lygus hesperus.</title>
        <authorList>
            <person name="Tassone E.E."/>
            <person name="Geib S.M."/>
            <person name="Hall B."/>
            <person name="Fabrick J.A."/>
            <person name="Brent C.S."/>
            <person name="Hull J.J."/>
        </authorList>
    </citation>
    <scope>NUCLEOTIDE SEQUENCE</scope>
</reference>
<sequence length="198" mass="22858">MTDTLQIMGDKQKEVERDITEAEQVLKKVSETSDALRQERDLRQTLENAIQLDKNRINDLQAEVNQLRTLAKNYVTLQEEKYRLDEKCREQEDTLEELGRHLSDSKLKISELTEEVNQTMTESPSGLNWASDKDVVNCKSCTKDFNLRRRKHHCRNCGEIFCNSCSDNFLPIPPSTKAVRLCDQCHILILANCTVVND</sequence>
<evidence type="ECO:0000256" key="1">
    <source>
        <dbReference type="ARBA" id="ARBA00022723"/>
    </source>
</evidence>
<evidence type="ECO:0000256" key="4">
    <source>
        <dbReference type="ARBA" id="ARBA00023054"/>
    </source>
</evidence>
<dbReference type="SUPFAM" id="SSF57903">
    <property type="entry name" value="FYVE/PHD zinc finger"/>
    <property type="match status" value="1"/>
</dbReference>
<evidence type="ECO:0000256" key="6">
    <source>
        <dbReference type="SAM" id="Coils"/>
    </source>
</evidence>
<feature type="coiled-coil region" evidence="6">
    <location>
        <begin position="12"/>
        <end position="122"/>
    </location>
</feature>
<dbReference type="PANTHER" id="PTHR45956">
    <property type="entry name" value="RUN AND FYVE DOMAIN-CONTAINING PROTEIN 2-LIKE PROTEIN"/>
    <property type="match status" value="1"/>
</dbReference>
<keyword evidence="3" id="KW-0862">Zinc</keyword>
<dbReference type="InterPro" id="IPR017455">
    <property type="entry name" value="Znf_FYVE-rel"/>
</dbReference>
<dbReference type="GO" id="GO:0008270">
    <property type="term" value="F:zinc ion binding"/>
    <property type="evidence" value="ECO:0007669"/>
    <property type="project" value="UniProtKB-KW"/>
</dbReference>
<evidence type="ECO:0000256" key="5">
    <source>
        <dbReference type="PROSITE-ProRule" id="PRU00091"/>
    </source>
</evidence>
<organism evidence="8">
    <name type="scientific">Lygus hesperus</name>
    <name type="common">Western plant bug</name>
    <dbReference type="NCBI Taxonomy" id="30085"/>
    <lineage>
        <taxon>Eukaryota</taxon>
        <taxon>Metazoa</taxon>
        <taxon>Ecdysozoa</taxon>
        <taxon>Arthropoda</taxon>
        <taxon>Hexapoda</taxon>
        <taxon>Insecta</taxon>
        <taxon>Pterygota</taxon>
        <taxon>Neoptera</taxon>
        <taxon>Paraneoptera</taxon>
        <taxon>Hemiptera</taxon>
        <taxon>Heteroptera</taxon>
        <taxon>Panheteroptera</taxon>
        <taxon>Cimicomorpha</taxon>
        <taxon>Miridae</taxon>
        <taxon>Mirini</taxon>
        <taxon>Lygus</taxon>
    </lineage>
</organism>
<name>A0A146LLK8_LYGHE</name>
<dbReference type="InterPro" id="IPR013083">
    <property type="entry name" value="Znf_RING/FYVE/PHD"/>
</dbReference>
<dbReference type="InterPro" id="IPR000306">
    <property type="entry name" value="Znf_FYVE"/>
</dbReference>
<dbReference type="EMBL" id="GDHC01010330">
    <property type="protein sequence ID" value="JAQ08299.1"/>
    <property type="molecule type" value="Transcribed_RNA"/>
</dbReference>
<protein>
    <submittedName>
        <fullName evidence="8">RUN and FYVE domain-containing protein 2</fullName>
    </submittedName>
</protein>
<dbReference type="PROSITE" id="PS50178">
    <property type="entry name" value="ZF_FYVE"/>
    <property type="match status" value="1"/>
</dbReference>
<dbReference type="InterPro" id="IPR047335">
    <property type="entry name" value="RUFY1-3"/>
</dbReference>
<evidence type="ECO:0000259" key="7">
    <source>
        <dbReference type="PROSITE" id="PS50178"/>
    </source>
</evidence>
<dbReference type="SMART" id="SM00064">
    <property type="entry name" value="FYVE"/>
    <property type="match status" value="1"/>
</dbReference>
<dbReference type="Pfam" id="PF01363">
    <property type="entry name" value="FYVE"/>
    <property type="match status" value="1"/>
</dbReference>
<evidence type="ECO:0000256" key="3">
    <source>
        <dbReference type="ARBA" id="ARBA00022833"/>
    </source>
</evidence>
<evidence type="ECO:0000313" key="8">
    <source>
        <dbReference type="EMBL" id="JAQ08299.1"/>
    </source>
</evidence>
<dbReference type="Gene3D" id="3.30.40.10">
    <property type="entry name" value="Zinc/RING finger domain, C3HC4 (zinc finger)"/>
    <property type="match status" value="1"/>
</dbReference>
<keyword evidence="4 6" id="KW-0175">Coiled coil</keyword>
<dbReference type="CDD" id="cd15721">
    <property type="entry name" value="FYVE_RUFY1_like"/>
    <property type="match status" value="1"/>
</dbReference>
<dbReference type="GO" id="GO:0005737">
    <property type="term" value="C:cytoplasm"/>
    <property type="evidence" value="ECO:0007669"/>
    <property type="project" value="TreeGrafter"/>
</dbReference>